<accession>A0ABN7TE80</accession>
<feature type="compositionally biased region" description="Polar residues" evidence="1">
    <location>
        <begin position="13"/>
        <end position="31"/>
    </location>
</feature>
<dbReference type="Proteomes" id="UP001158576">
    <property type="component" value="Chromosome 2"/>
</dbReference>
<dbReference type="EMBL" id="OU015567">
    <property type="protein sequence ID" value="CAG5113782.1"/>
    <property type="molecule type" value="Genomic_DNA"/>
</dbReference>
<name>A0ABN7TE80_OIKDI</name>
<feature type="compositionally biased region" description="Basic and acidic residues" evidence="1">
    <location>
        <begin position="1"/>
        <end position="11"/>
    </location>
</feature>
<evidence type="ECO:0000313" key="3">
    <source>
        <dbReference type="Proteomes" id="UP001158576"/>
    </source>
</evidence>
<feature type="compositionally biased region" description="Low complexity" evidence="1">
    <location>
        <begin position="114"/>
        <end position="126"/>
    </location>
</feature>
<organism evidence="2 3">
    <name type="scientific">Oikopleura dioica</name>
    <name type="common">Tunicate</name>
    <dbReference type="NCBI Taxonomy" id="34765"/>
    <lineage>
        <taxon>Eukaryota</taxon>
        <taxon>Metazoa</taxon>
        <taxon>Chordata</taxon>
        <taxon>Tunicata</taxon>
        <taxon>Appendicularia</taxon>
        <taxon>Copelata</taxon>
        <taxon>Oikopleuridae</taxon>
        <taxon>Oikopleura</taxon>
    </lineage>
</organism>
<feature type="compositionally biased region" description="Basic residues" evidence="1">
    <location>
        <begin position="661"/>
        <end position="678"/>
    </location>
</feature>
<dbReference type="InterPro" id="IPR029052">
    <property type="entry name" value="Metallo-depent_PP-like"/>
</dbReference>
<protein>
    <submittedName>
        <fullName evidence="2">Oidioi.mRNA.OKI2018_I69.chr2.g7872.t1.cds</fullName>
    </submittedName>
</protein>
<keyword evidence="3" id="KW-1185">Reference proteome</keyword>
<proteinExistence type="predicted"/>
<reference evidence="2 3" key="1">
    <citation type="submission" date="2021-04" db="EMBL/GenBank/DDBJ databases">
        <authorList>
            <person name="Bliznina A."/>
        </authorList>
    </citation>
    <scope>NUCLEOTIDE SEQUENCE [LARGE SCALE GENOMIC DNA]</scope>
</reference>
<feature type="region of interest" description="Disordered" evidence="1">
    <location>
        <begin position="655"/>
        <end position="719"/>
    </location>
</feature>
<gene>
    <name evidence="2" type="ORF">OKIOD_LOCUS16637</name>
</gene>
<sequence length="719" mass="80814">MRRVNARKDFARQVSNTSSNFVESIADSETFNMPRPGRRNGNTQSRREEVSQIAETEFDSSPPARGIRAARNDDSISQIAETEFDEPTNPQINRSKKRERSPSPEEPYSYGTLSVTQSSKHQSTQSSKRKYSQQTTLQAPQTSSSNTARNSRFSRRVDNVCGSVKINIASGFHCGYEANPDGYKIFDEFLEKSSKGRQRADVAIIAGNLFNNSQNHFSSIQRITRSLNKNIYRKSLITDVEIIQTPKTGCPDIVQCPKMPVLMIGGRCDHTMRERHGNAARQTYQSPVAIFEASGIAQSLDDTKLCLEEEWTYAPTVVHQDGLYVAIYGISYVAKTYLQQLGKAKFVKPVIPEGAVCKTMLVLANSMEKPPVKLAELASGFDVVVWGGENGPSKVQSPNGNWTISTGEALLRYVHEANLDHKEFQQITFTPHDIIVESHEFTQARHLLLGEVVLNDYIGVFNTKEEYEEEFDKAISENSENILRDYPAGTFPQPAMILKVDLKRPGGQEPLGAINSVFAGQQFCDRVWNWKSCIRYVKDKKTKKEEEKHGLITEPLMDSNRHIISEVLEEKISEQGIENLTGKIGKDIADAYGIGDTQSILDVCEWMKEAMIEESKKIKEKQSRPVVDEAVRTLGTVLKDKLEKDGSNTIVYARRELNKGTKSKKKTTTTKGRTKSSKSKTVVISDDEEDEEIRNPFCSSSEEDEVITQSTSRSKRSRR</sequence>
<feature type="compositionally biased region" description="Polar residues" evidence="1">
    <location>
        <begin position="132"/>
        <end position="151"/>
    </location>
</feature>
<feature type="region of interest" description="Disordered" evidence="1">
    <location>
        <begin position="1"/>
        <end position="151"/>
    </location>
</feature>
<dbReference type="Gene3D" id="3.60.21.10">
    <property type="match status" value="1"/>
</dbReference>
<evidence type="ECO:0000313" key="2">
    <source>
        <dbReference type="EMBL" id="CAG5113782.1"/>
    </source>
</evidence>
<evidence type="ECO:0000256" key="1">
    <source>
        <dbReference type="SAM" id="MobiDB-lite"/>
    </source>
</evidence>